<dbReference type="CDD" id="cd02440">
    <property type="entry name" value="AdoMet_MTases"/>
    <property type="match status" value="1"/>
</dbReference>
<protein>
    <submittedName>
        <fullName evidence="3">Methyltransferase 7A</fullName>
    </submittedName>
</protein>
<gene>
    <name evidence="3" type="ORF">PECUL_23A009529</name>
</gene>
<evidence type="ECO:0000313" key="3">
    <source>
        <dbReference type="EMBL" id="CAH2224592.1"/>
    </source>
</evidence>
<feature type="transmembrane region" description="Helical" evidence="1">
    <location>
        <begin position="12"/>
        <end position="36"/>
    </location>
</feature>
<keyword evidence="3" id="KW-0489">Methyltransferase</keyword>
<feature type="domain" description="Methyltransferase type 11" evidence="2">
    <location>
        <begin position="83"/>
        <end position="174"/>
    </location>
</feature>
<keyword evidence="4" id="KW-1185">Reference proteome</keyword>
<dbReference type="PANTHER" id="PTHR45036">
    <property type="entry name" value="METHYLTRANSFERASE LIKE 7B"/>
    <property type="match status" value="1"/>
</dbReference>
<dbReference type="InterPro" id="IPR029063">
    <property type="entry name" value="SAM-dependent_MTases_sf"/>
</dbReference>
<dbReference type="EMBL" id="OW240912">
    <property type="protein sequence ID" value="CAH2224592.1"/>
    <property type="molecule type" value="Genomic_DNA"/>
</dbReference>
<dbReference type="InterPro" id="IPR052356">
    <property type="entry name" value="Thiol_S-MT"/>
</dbReference>
<keyword evidence="1" id="KW-0472">Membrane</keyword>
<keyword evidence="1" id="KW-0812">Transmembrane</keyword>
<dbReference type="GO" id="GO:0008757">
    <property type="term" value="F:S-adenosylmethionine-dependent methyltransferase activity"/>
    <property type="evidence" value="ECO:0007669"/>
    <property type="project" value="InterPro"/>
</dbReference>
<keyword evidence="3" id="KW-0808">Transferase</keyword>
<dbReference type="Gene3D" id="3.40.50.150">
    <property type="entry name" value="Vaccinia Virus protein VP39"/>
    <property type="match status" value="1"/>
</dbReference>
<keyword evidence="1" id="KW-1133">Transmembrane helix</keyword>
<dbReference type="Proteomes" id="UP001295444">
    <property type="component" value="Chromosome 01"/>
</dbReference>
<accession>A0AAD1VNL0</accession>
<evidence type="ECO:0000313" key="4">
    <source>
        <dbReference type="Proteomes" id="UP001295444"/>
    </source>
</evidence>
<name>A0AAD1VNL0_PELCU</name>
<evidence type="ECO:0000259" key="2">
    <source>
        <dbReference type="Pfam" id="PF08241"/>
    </source>
</evidence>
<dbReference type="AlphaFoldDB" id="A0AAD1VNL0"/>
<reference evidence="3" key="1">
    <citation type="submission" date="2022-03" db="EMBL/GenBank/DDBJ databases">
        <authorList>
            <person name="Alioto T."/>
            <person name="Alioto T."/>
            <person name="Gomez Garrido J."/>
        </authorList>
    </citation>
    <scope>NUCLEOTIDE SEQUENCE</scope>
</reference>
<sequence length="255" mass="29129">MDMPCLKAMSLVILILQLALFILVLPIILLNFIGIWDRIVKKIFPFFMVHFTETYNKSMDSIKRDLFSNLSDFENAFKEINLLEIGCGTGANFKFYPNGCKITCLDLNPNFQSFLSKSQAESDHLKFEDFVVASADNMTPVPDASMDVVVCTLLVCSVPNTPNILDEVWRVLKPVSFKFFVPIYLSVFINQIYKGDLSRHIMVAQYDYICSKNITIVAKQGVYRKEKRGRGNRLNNKYSASGISIISKNINAWYR</sequence>
<dbReference type="SUPFAM" id="SSF53335">
    <property type="entry name" value="S-adenosyl-L-methionine-dependent methyltransferases"/>
    <property type="match status" value="1"/>
</dbReference>
<proteinExistence type="predicted"/>
<evidence type="ECO:0000256" key="1">
    <source>
        <dbReference type="SAM" id="Phobius"/>
    </source>
</evidence>
<dbReference type="PANTHER" id="PTHR45036:SF1">
    <property type="entry name" value="METHYLTRANSFERASE LIKE 7A"/>
    <property type="match status" value="1"/>
</dbReference>
<dbReference type="InterPro" id="IPR013216">
    <property type="entry name" value="Methyltransf_11"/>
</dbReference>
<organism evidence="3 4">
    <name type="scientific">Pelobates cultripes</name>
    <name type="common">Western spadefoot toad</name>
    <dbReference type="NCBI Taxonomy" id="61616"/>
    <lineage>
        <taxon>Eukaryota</taxon>
        <taxon>Metazoa</taxon>
        <taxon>Chordata</taxon>
        <taxon>Craniata</taxon>
        <taxon>Vertebrata</taxon>
        <taxon>Euteleostomi</taxon>
        <taxon>Amphibia</taxon>
        <taxon>Batrachia</taxon>
        <taxon>Anura</taxon>
        <taxon>Pelobatoidea</taxon>
        <taxon>Pelobatidae</taxon>
        <taxon>Pelobates</taxon>
    </lineage>
</organism>
<dbReference type="GO" id="GO:0032259">
    <property type="term" value="P:methylation"/>
    <property type="evidence" value="ECO:0007669"/>
    <property type="project" value="UniProtKB-KW"/>
</dbReference>
<dbReference type="Pfam" id="PF08241">
    <property type="entry name" value="Methyltransf_11"/>
    <property type="match status" value="1"/>
</dbReference>